<reference evidence="2 3" key="1">
    <citation type="journal article" date="2019" name="Int. J. Syst. Evol. Microbiol.">
        <title>The Global Catalogue of Microorganisms (GCM) 10K type strain sequencing project: providing services to taxonomists for standard genome sequencing and annotation.</title>
        <authorList>
            <consortium name="The Broad Institute Genomics Platform"/>
            <consortium name="The Broad Institute Genome Sequencing Center for Infectious Disease"/>
            <person name="Wu L."/>
            <person name="Ma J."/>
        </authorList>
    </citation>
    <scope>NUCLEOTIDE SEQUENCE [LARGE SCALE GENOMIC DNA]</scope>
    <source>
        <strain evidence="2 3">JCM 14322</strain>
    </source>
</reference>
<evidence type="ECO:0000313" key="3">
    <source>
        <dbReference type="Proteomes" id="UP001500002"/>
    </source>
</evidence>
<name>A0ABN2MAZ4_9MICO</name>
<proteinExistence type="predicted"/>
<dbReference type="InterPro" id="IPR050114">
    <property type="entry name" value="UPF0173_UPF0282_UlaG_hydrolase"/>
</dbReference>
<protein>
    <submittedName>
        <fullName evidence="2">MBL fold metallo-hydrolase</fullName>
    </submittedName>
</protein>
<dbReference type="Pfam" id="PF13483">
    <property type="entry name" value="Lactamase_B_3"/>
    <property type="match status" value="1"/>
</dbReference>
<comment type="caution">
    <text evidence="2">The sequence shown here is derived from an EMBL/GenBank/DDBJ whole genome shotgun (WGS) entry which is preliminary data.</text>
</comment>
<dbReference type="PANTHER" id="PTHR43546:SF3">
    <property type="entry name" value="UPF0173 METAL-DEPENDENT HYDROLASE MJ1163"/>
    <property type="match status" value="1"/>
</dbReference>
<dbReference type="SUPFAM" id="SSF56281">
    <property type="entry name" value="Metallo-hydrolase/oxidoreductase"/>
    <property type="match status" value="1"/>
</dbReference>
<accession>A0ABN2MAZ4</accession>
<dbReference type="EMBL" id="BAAANJ010000016">
    <property type="protein sequence ID" value="GAA1817812.1"/>
    <property type="molecule type" value="Genomic_DNA"/>
</dbReference>
<sequence length="239" mass="26167">MLRFWQARQAPRRNGLRRVTRRVLAQDMRLTKLEHAALVIEDSGDRLFVDPGKFTTPITEAAGAVAVVITHQHDDHWTPDQLRRITEANTDVRLFGPAGVAAAAADFDIEVVAAGDEVEAGPFRLRFFGGQHAIIHRSIPVIDNVGVLVNDALYYAGDSFTVPEGVAVEVLAAPAAAPWMKISEAMDYVEAVAPRRAFPTHEMLLSRFGKTLSNARLAWATEQGGGEFLPLEPGDTIDF</sequence>
<dbReference type="PANTHER" id="PTHR43546">
    <property type="entry name" value="UPF0173 METAL-DEPENDENT HYDROLASE MJ1163-RELATED"/>
    <property type="match status" value="1"/>
</dbReference>
<dbReference type="SMART" id="SM00849">
    <property type="entry name" value="Lactamase_B"/>
    <property type="match status" value="1"/>
</dbReference>
<gene>
    <name evidence="2" type="ORF">GCM10009749_29840</name>
</gene>
<dbReference type="InterPro" id="IPR001279">
    <property type="entry name" value="Metallo-B-lactamas"/>
</dbReference>
<dbReference type="Proteomes" id="UP001500002">
    <property type="component" value="Unassembled WGS sequence"/>
</dbReference>
<dbReference type="Gene3D" id="3.60.15.10">
    <property type="entry name" value="Ribonuclease Z/Hydroxyacylglutathione hydrolase-like"/>
    <property type="match status" value="1"/>
</dbReference>
<dbReference type="InterPro" id="IPR036866">
    <property type="entry name" value="RibonucZ/Hydroxyglut_hydro"/>
</dbReference>
<feature type="domain" description="Metallo-beta-lactamase" evidence="1">
    <location>
        <begin position="34"/>
        <end position="201"/>
    </location>
</feature>
<evidence type="ECO:0000259" key="1">
    <source>
        <dbReference type="SMART" id="SM00849"/>
    </source>
</evidence>
<organism evidence="2 3">
    <name type="scientific">Agromyces neolithicus</name>
    <dbReference type="NCBI Taxonomy" id="269420"/>
    <lineage>
        <taxon>Bacteria</taxon>
        <taxon>Bacillati</taxon>
        <taxon>Actinomycetota</taxon>
        <taxon>Actinomycetes</taxon>
        <taxon>Micrococcales</taxon>
        <taxon>Microbacteriaceae</taxon>
        <taxon>Agromyces</taxon>
    </lineage>
</organism>
<evidence type="ECO:0000313" key="2">
    <source>
        <dbReference type="EMBL" id="GAA1817812.1"/>
    </source>
</evidence>
<keyword evidence="3" id="KW-1185">Reference proteome</keyword>